<accession>A0A941ILC3</accession>
<sequence length="210" mass="22824">MTDTAAPARRGGRPPLSESRKDEIRLEIAMAAVRLFTEHGLDATSAGQIAEAAGISTRTLWRYFPSKEACAAPLLSFGLDRFTASVRAWPGDRPLVEAADDTSWFSDTSTTRLLLVLDLLRLTCTEPTLDAVWVRCYAEAVAPLAAVLAERFGREPGDLRMRVKSSMLLAAMHQGMRHYLARLPGEPGLSLQDTIRAAARIGFAAADAPE</sequence>
<dbReference type="Proteomes" id="UP000676325">
    <property type="component" value="Unassembled WGS sequence"/>
</dbReference>
<keyword evidence="7" id="KW-1185">Reference proteome</keyword>
<reference evidence="6" key="1">
    <citation type="submission" date="2021-04" db="EMBL/GenBank/DDBJ databases">
        <title>Genome based classification of Actinospica acidithermotolerans sp. nov., an actinobacterium isolated from an Indonesian hot spring.</title>
        <authorList>
            <person name="Kusuma A.B."/>
            <person name="Putra K.E."/>
            <person name="Nafisah S."/>
            <person name="Loh J."/>
            <person name="Nouioui I."/>
            <person name="Goodfellow M."/>
        </authorList>
    </citation>
    <scope>NUCLEOTIDE SEQUENCE</scope>
    <source>
        <strain evidence="6">MGRD01-02</strain>
    </source>
</reference>
<protein>
    <submittedName>
        <fullName evidence="6">TetR family transcriptional regulator</fullName>
    </submittedName>
</protein>
<dbReference type="GO" id="GO:0003700">
    <property type="term" value="F:DNA-binding transcription factor activity"/>
    <property type="evidence" value="ECO:0007669"/>
    <property type="project" value="TreeGrafter"/>
</dbReference>
<dbReference type="GO" id="GO:0000976">
    <property type="term" value="F:transcription cis-regulatory region binding"/>
    <property type="evidence" value="ECO:0007669"/>
    <property type="project" value="TreeGrafter"/>
</dbReference>
<dbReference type="SUPFAM" id="SSF46689">
    <property type="entry name" value="Homeodomain-like"/>
    <property type="match status" value="1"/>
</dbReference>
<evidence type="ECO:0000313" key="6">
    <source>
        <dbReference type="EMBL" id="MBR7828913.1"/>
    </source>
</evidence>
<dbReference type="EMBL" id="JAGSOH010000069">
    <property type="protein sequence ID" value="MBR7828913.1"/>
    <property type="molecule type" value="Genomic_DNA"/>
</dbReference>
<dbReference type="PROSITE" id="PS50977">
    <property type="entry name" value="HTH_TETR_2"/>
    <property type="match status" value="1"/>
</dbReference>
<dbReference type="Pfam" id="PF00440">
    <property type="entry name" value="TetR_N"/>
    <property type="match status" value="1"/>
</dbReference>
<name>A0A941ILC3_9ACTN</name>
<dbReference type="InterPro" id="IPR041347">
    <property type="entry name" value="MftR_C"/>
</dbReference>
<evidence type="ECO:0000256" key="3">
    <source>
        <dbReference type="ARBA" id="ARBA00023163"/>
    </source>
</evidence>
<dbReference type="AlphaFoldDB" id="A0A941ILC3"/>
<dbReference type="Pfam" id="PF17754">
    <property type="entry name" value="TetR_C_14"/>
    <property type="match status" value="1"/>
</dbReference>
<dbReference type="InterPro" id="IPR001647">
    <property type="entry name" value="HTH_TetR"/>
</dbReference>
<evidence type="ECO:0000313" key="7">
    <source>
        <dbReference type="Proteomes" id="UP000676325"/>
    </source>
</evidence>
<dbReference type="InterPro" id="IPR009057">
    <property type="entry name" value="Homeodomain-like_sf"/>
</dbReference>
<evidence type="ECO:0000259" key="5">
    <source>
        <dbReference type="PROSITE" id="PS50977"/>
    </source>
</evidence>
<proteinExistence type="predicted"/>
<keyword evidence="1" id="KW-0805">Transcription regulation</keyword>
<dbReference type="PANTHER" id="PTHR30055:SF234">
    <property type="entry name" value="HTH-TYPE TRANSCRIPTIONAL REGULATOR BETI"/>
    <property type="match status" value="1"/>
</dbReference>
<dbReference type="PRINTS" id="PR00455">
    <property type="entry name" value="HTHTETR"/>
</dbReference>
<evidence type="ECO:0000256" key="2">
    <source>
        <dbReference type="ARBA" id="ARBA00023125"/>
    </source>
</evidence>
<gene>
    <name evidence="6" type="ORF">KDK95_21565</name>
</gene>
<keyword evidence="2 4" id="KW-0238">DNA-binding</keyword>
<dbReference type="Gene3D" id="1.10.357.10">
    <property type="entry name" value="Tetracycline Repressor, domain 2"/>
    <property type="match status" value="1"/>
</dbReference>
<evidence type="ECO:0000256" key="4">
    <source>
        <dbReference type="PROSITE-ProRule" id="PRU00335"/>
    </source>
</evidence>
<feature type="domain" description="HTH tetR-type" evidence="5">
    <location>
        <begin position="22"/>
        <end position="82"/>
    </location>
</feature>
<dbReference type="RefSeq" id="WP_212520046.1">
    <property type="nucleotide sequence ID" value="NZ_JAGSOH010000069.1"/>
</dbReference>
<dbReference type="InterPro" id="IPR050109">
    <property type="entry name" value="HTH-type_TetR-like_transc_reg"/>
</dbReference>
<feature type="DNA-binding region" description="H-T-H motif" evidence="4">
    <location>
        <begin position="45"/>
        <end position="64"/>
    </location>
</feature>
<organism evidence="6 7">
    <name type="scientific">Actinospica acidithermotolerans</name>
    <dbReference type="NCBI Taxonomy" id="2828514"/>
    <lineage>
        <taxon>Bacteria</taxon>
        <taxon>Bacillati</taxon>
        <taxon>Actinomycetota</taxon>
        <taxon>Actinomycetes</taxon>
        <taxon>Catenulisporales</taxon>
        <taxon>Actinospicaceae</taxon>
        <taxon>Actinospica</taxon>
    </lineage>
</organism>
<comment type="caution">
    <text evidence="6">The sequence shown here is derived from an EMBL/GenBank/DDBJ whole genome shotgun (WGS) entry which is preliminary data.</text>
</comment>
<evidence type="ECO:0000256" key="1">
    <source>
        <dbReference type="ARBA" id="ARBA00023015"/>
    </source>
</evidence>
<keyword evidence="3" id="KW-0804">Transcription</keyword>
<dbReference type="PANTHER" id="PTHR30055">
    <property type="entry name" value="HTH-TYPE TRANSCRIPTIONAL REGULATOR RUTR"/>
    <property type="match status" value="1"/>
</dbReference>